<dbReference type="EMBL" id="CP011509">
    <property type="protein sequence ID" value="AKJ06562.1"/>
    <property type="molecule type" value="Genomic_DNA"/>
</dbReference>
<dbReference type="KEGG" id="age:AA314_08188"/>
<reference evidence="2 3" key="1">
    <citation type="submission" date="2015-05" db="EMBL/GenBank/DDBJ databases">
        <title>Genome assembly of Archangium gephyra DSM 2261.</title>
        <authorList>
            <person name="Sharma G."/>
            <person name="Subramanian S."/>
        </authorList>
    </citation>
    <scope>NUCLEOTIDE SEQUENCE [LARGE SCALE GENOMIC DNA]</scope>
    <source>
        <strain evidence="2 3">DSM 2261</strain>
    </source>
</reference>
<organism evidence="2 3">
    <name type="scientific">Archangium gephyra</name>
    <dbReference type="NCBI Taxonomy" id="48"/>
    <lineage>
        <taxon>Bacteria</taxon>
        <taxon>Pseudomonadati</taxon>
        <taxon>Myxococcota</taxon>
        <taxon>Myxococcia</taxon>
        <taxon>Myxococcales</taxon>
        <taxon>Cystobacterineae</taxon>
        <taxon>Archangiaceae</taxon>
        <taxon>Archangium</taxon>
    </lineage>
</organism>
<evidence type="ECO:0000313" key="3">
    <source>
        <dbReference type="Proteomes" id="UP000035579"/>
    </source>
</evidence>
<name>A0AAC8QF13_9BACT</name>
<feature type="region of interest" description="Disordered" evidence="1">
    <location>
        <begin position="21"/>
        <end position="46"/>
    </location>
</feature>
<dbReference type="AlphaFoldDB" id="A0AAC8QF13"/>
<gene>
    <name evidence="2" type="ORF">AA314_08188</name>
</gene>
<protein>
    <submittedName>
        <fullName evidence="2">Uncharacterized protein</fullName>
    </submittedName>
</protein>
<dbReference type="RefSeq" id="WP_245682732.1">
    <property type="nucleotide sequence ID" value="NZ_CP011509.1"/>
</dbReference>
<accession>A0AAC8QF13</accession>
<evidence type="ECO:0000256" key="1">
    <source>
        <dbReference type="SAM" id="MobiDB-lite"/>
    </source>
</evidence>
<sequence length="46" mass="5356">MSLKGSEVFHSEDCRALERAKTQERTVYKDRASAMRERRPAKDCDP</sequence>
<evidence type="ECO:0000313" key="2">
    <source>
        <dbReference type="EMBL" id="AKJ06562.1"/>
    </source>
</evidence>
<proteinExistence type="predicted"/>
<dbReference type="Proteomes" id="UP000035579">
    <property type="component" value="Chromosome"/>
</dbReference>